<dbReference type="PANTHER" id="PTHR13932:SF6">
    <property type="entry name" value="OXYGEN-INDEPENDENT COPROPORPHYRINOGEN III OXIDASE"/>
    <property type="match status" value="1"/>
</dbReference>
<keyword evidence="6 14" id="KW-0963">Cytoplasm</keyword>
<evidence type="ECO:0000256" key="9">
    <source>
        <dbReference type="ARBA" id="ARBA00023002"/>
    </source>
</evidence>
<evidence type="ECO:0000313" key="17">
    <source>
        <dbReference type="Proteomes" id="UP001560296"/>
    </source>
</evidence>
<evidence type="ECO:0000256" key="8">
    <source>
        <dbReference type="ARBA" id="ARBA00022723"/>
    </source>
</evidence>
<dbReference type="InterPro" id="IPR007197">
    <property type="entry name" value="rSAM"/>
</dbReference>
<reference evidence="16 17" key="1">
    <citation type="submission" date="2024-07" db="EMBL/GenBank/DDBJ databases">
        <authorList>
            <person name="Li M."/>
        </authorList>
    </citation>
    <scope>NUCLEOTIDE SEQUENCE [LARGE SCALE GENOMIC DNA]</scope>
    <source>
        <strain evidence="16 17">25A3E</strain>
    </source>
</reference>
<evidence type="ECO:0000256" key="4">
    <source>
        <dbReference type="ARBA" id="ARBA00011245"/>
    </source>
</evidence>
<evidence type="ECO:0000256" key="5">
    <source>
        <dbReference type="ARBA" id="ARBA00022485"/>
    </source>
</evidence>
<evidence type="ECO:0000256" key="11">
    <source>
        <dbReference type="ARBA" id="ARBA00023014"/>
    </source>
</evidence>
<sequence>MLDAIRWDWGLVHRYGHALSHYGCYPPPRQFVAGVGAFELLRALRSSRLAQRPLSLYLHLPFAAVGDAGWRNGVIGRDRRHGLAYLQRLEREIERVGHHLGPGQRVEQLYWGGTPTFLDHQQLRRLMTQLRQRFALLEDDSGDYAIDIDPREADWPTLGLLRELGFNRLNIGVHDLDPQVQQATRRRYSPRQLGSLLEAARTLHYRAVNLELRYGLPQQSAASFARTLAAVLALQPDRLTLRAAAGWPGVGQRERLERLREASERLNAAGYRYIGLGQFVLPDDELAMAQEGGRLRRDLQGYSGHARGDLIGLGLCAISRVGALHAQNSDDPARYQACIDSGQLATRRGLRCTADDQLRQALIETLVCDFQLDMRAIEARFDLDFRDYFAAQWPGLEQLAGDGLIELGEDFIDVRPVGRLLVGALCRLFDRDPPAEARPLSRVV</sequence>
<proteinExistence type="inferred from homology"/>
<evidence type="ECO:0000256" key="3">
    <source>
        <dbReference type="ARBA" id="ARBA00005493"/>
    </source>
</evidence>
<evidence type="ECO:0000256" key="2">
    <source>
        <dbReference type="ARBA" id="ARBA00004785"/>
    </source>
</evidence>
<keyword evidence="17" id="KW-1185">Reference proteome</keyword>
<dbReference type="PANTHER" id="PTHR13932">
    <property type="entry name" value="COPROPORPHYRINIGEN III OXIDASE"/>
    <property type="match status" value="1"/>
</dbReference>
<keyword evidence="5 14" id="KW-0004">4Fe-4S</keyword>
<feature type="domain" description="Elp3/MiaA/NifB-like radical SAM core" evidence="15">
    <location>
        <begin position="53"/>
        <end position="268"/>
    </location>
</feature>
<organism evidence="16 17">
    <name type="scientific">Pseudomonas zhanjiangensis</name>
    <dbReference type="NCBI Taxonomy" id="3239015"/>
    <lineage>
        <taxon>Bacteria</taxon>
        <taxon>Pseudomonadati</taxon>
        <taxon>Pseudomonadota</taxon>
        <taxon>Gammaproteobacteria</taxon>
        <taxon>Pseudomonadales</taxon>
        <taxon>Pseudomonadaceae</taxon>
        <taxon>Pseudomonas</taxon>
    </lineage>
</organism>
<evidence type="ECO:0000256" key="14">
    <source>
        <dbReference type="PIRNR" id="PIRNR000167"/>
    </source>
</evidence>
<evidence type="ECO:0000259" key="15">
    <source>
        <dbReference type="SMART" id="SM00729"/>
    </source>
</evidence>
<protein>
    <recommendedName>
        <fullName evidence="14">Coproporphyrinogen-III oxidase</fullName>
        <ecNumber evidence="14">1.3.98.3</ecNumber>
    </recommendedName>
</protein>
<comment type="cofactor">
    <cofactor evidence="14">
        <name>[4Fe-4S] cluster</name>
        <dbReference type="ChEBI" id="CHEBI:49883"/>
    </cofactor>
    <text evidence="14">Binds 1 [4Fe-4S] cluster. The cluster is coordinated with 3 cysteines and an exchangeable S-adenosyl-L-methionine.</text>
</comment>
<comment type="pathway">
    <text evidence="2 14">Porphyrin-containing compound metabolism; protoporphyrin-IX biosynthesis; protoporphyrinogen-IX from coproporphyrinogen-III (AdoMet route): step 1/1.</text>
</comment>
<comment type="subcellular location">
    <subcellularLocation>
        <location evidence="1 14">Cytoplasm</location>
    </subcellularLocation>
</comment>
<evidence type="ECO:0000256" key="1">
    <source>
        <dbReference type="ARBA" id="ARBA00004496"/>
    </source>
</evidence>
<dbReference type="InterPro" id="IPR006638">
    <property type="entry name" value="Elp3/MiaA/NifB-like_rSAM"/>
</dbReference>
<keyword evidence="7 14" id="KW-0949">S-adenosyl-L-methionine</keyword>
<dbReference type="SUPFAM" id="SSF102114">
    <property type="entry name" value="Radical SAM enzymes"/>
    <property type="match status" value="1"/>
</dbReference>
<dbReference type="Pfam" id="PF06969">
    <property type="entry name" value="HemN_C"/>
    <property type="match status" value="1"/>
</dbReference>
<gene>
    <name evidence="16" type="ORF">AB5S05_18245</name>
</gene>
<evidence type="ECO:0000256" key="13">
    <source>
        <dbReference type="ARBA" id="ARBA00048321"/>
    </source>
</evidence>
<dbReference type="InterPro" id="IPR058240">
    <property type="entry name" value="rSAM_sf"/>
</dbReference>
<evidence type="ECO:0000256" key="7">
    <source>
        <dbReference type="ARBA" id="ARBA00022691"/>
    </source>
</evidence>
<dbReference type="InterPro" id="IPR004558">
    <property type="entry name" value="Coprogen_oxidase_HemN"/>
</dbReference>
<comment type="similarity">
    <text evidence="3 14">Belongs to the anaerobic coproporphyrinogen-III oxidase family.</text>
</comment>
<dbReference type="RefSeq" id="WP_369288948.1">
    <property type="nucleotide sequence ID" value="NZ_JBFTEG010000018.1"/>
</dbReference>
<keyword evidence="11 14" id="KW-0411">Iron-sulfur</keyword>
<accession>A0ABV3Z1D5</accession>
<dbReference type="InterPro" id="IPR010723">
    <property type="entry name" value="HemN_C"/>
</dbReference>
<dbReference type="SMART" id="SM00729">
    <property type="entry name" value="Elp3"/>
    <property type="match status" value="1"/>
</dbReference>
<comment type="caution">
    <text evidence="16">The sequence shown here is derived from an EMBL/GenBank/DDBJ whole genome shotgun (WGS) entry which is preliminary data.</text>
</comment>
<dbReference type="EMBL" id="JBFTEG010000018">
    <property type="protein sequence ID" value="MEX6504008.1"/>
    <property type="molecule type" value="Genomic_DNA"/>
</dbReference>
<dbReference type="PIRSF" id="PIRSF000167">
    <property type="entry name" value="HemN"/>
    <property type="match status" value="1"/>
</dbReference>
<evidence type="ECO:0000313" key="16">
    <source>
        <dbReference type="EMBL" id="MEX6504008.1"/>
    </source>
</evidence>
<evidence type="ECO:0000256" key="10">
    <source>
        <dbReference type="ARBA" id="ARBA00023004"/>
    </source>
</evidence>
<dbReference type="InterPro" id="IPR034505">
    <property type="entry name" value="Coproporphyrinogen-III_oxidase"/>
</dbReference>
<dbReference type="Gene3D" id="1.10.10.920">
    <property type="match status" value="1"/>
</dbReference>
<name>A0ABV3Z1D5_9PSED</name>
<dbReference type="Pfam" id="PF04055">
    <property type="entry name" value="Radical_SAM"/>
    <property type="match status" value="1"/>
</dbReference>
<evidence type="ECO:0000256" key="6">
    <source>
        <dbReference type="ARBA" id="ARBA00022490"/>
    </source>
</evidence>
<comment type="catalytic activity">
    <reaction evidence="13 14">
        <text>coproporphyrinogen III + 2 S-adenosyl-L-methionine = protoporphyrinogen IX + 2 5'-deoxyadenosine + 2 L-methionine + 2 CO2</text>
        <dbReference type="Rhea" id="RHEA:15425"/>
        <dbReference type="ChEBI" id="CHEBI:16526"/>
        <dbReference type="ChEBI" id="CHEBI:17319"/>
        <dbReference type="ChEBI" id="CHEBI:57307"/>
        <dbReference type="ChEBI" id="CHEBI:57309"/>
        <dbReference type="ChEBI" id="CHEBI:57844"/>
        <dbReference type="ChEBI" id="CHEBI:59789"/>
        <dbReference type="EC" id="1.3.98.3"/>
    </reaction>
</comment>
<dbReference type="EC" id="1.3.98.3" evidence="14"/>
<dbReference type="Proteomes" id="UP001560296">
    <property type="component" value="Unassembled WGS sequence"/>
</dbReference>
<keyword evidence="8 14" id="KW-0479">Metal-binding</keyword>
<comment type="subunit">
    <text evidence="4">Monomer.</text>
</comment>
<evidence type="ECO:0000256" key="12">
    <source>
        <dbReference type="ARBA" id="ARBA00023244"/>
    </source>
</evidence>
<keyword evidence="12 14" id="KW-0627">Porphyrin biosynthesis</keyword>
<keyword evidence="9 14" id="KW-0560">Oxidoreductase</keyword>
<keyword evidence="10 14" id="KW-0408">Iron</keyword>